<dbReference type="PANTHER" id="PTHR43630:SF1">
    <property type="entry name" value="POLY-BETA-1,6-N-ACETYL-D-GLUCOSAMINE SYNTHASE"/>
    <property type="match status" value="1"/>
</dbReference>
<feature type="transmembrane region" description="Helical" evidence="4">
    <location>
        <begin position="391"/>
        <end position="412"/>
    </location>
</feature>
<dbReference type="InterPro" id="IPR001173">
    <property type="entry name" value="Glyco_trans_2-like"/>
</dbReference>
<proteinExistence type="inferred from homology"/>
<feature type="transmembrane region" description="Helical" evidence="4">
    <location>
        <begin position="739"/>
        <end position="759"/>
    </location>
</feature>
<dbReference type="InterPro" id="IPR029044">
    <property type="entry name" value="Nucleotide-diphossugar_trans"/>
</dbReference>
<evidence type="ECO:0000259" key="5">
    <source>
        <dbReference type="Pfam" id="PF00535"/>
    </source>
</evidence>
<organism evidence="6 7">
    <name type="scientific">Trichlorobacter ammonificans</name>
    <dbReference type="NCBI Taxonomy" id="2916410"/>
    <lineage>
        <taxon>Bacteria</taxon>
        <taxon>Pseudomonadati</taxon>
        <taxon>Thermodesulfobacteriota</taxon>
        <taxon>Desulfuromonadia</taxon>
        <taxon>Geobacterales</taxon>
        <taxon>Geobacteraceae</taxon>
        <taxon>Trichlorobacter</taxon>
    </lineage>
</organism>
<feature type="transmembrane region" description="Helical" evidence="4">
    <location>
        <begin position="424"/>
        <end position="451"/>
    </location>
</feature>
<dbReference type="SUPFAM" id="SSF53448">
    <property type="entry name" value="Nucleotide-diphospho-sugar transferases"/>
    <property type="match status" value="2"/>
</dbReference>
<feature type="transmembrane region" description="Helical" evidence="4">
    <location>
        <begin position="6"/>
        <end position="27"/>
    </location>
</feature>
<name>A0ABN8HEU6_9BACT</name>
<accession>A0ABN8HEU6</accession>
<evidence type="ECO:0000313" key="6">
    <source>
        <dbReference type="EMBL" id="CAH2031387.1"/>
    </source>
</evidence>
<feature type="transmembrane region" description="Helical" evidence="4">
    <location>
        <begin position="318"/>
        <end position="338"/>
    </location>
</feature>
<dbReference type="RefSeq" id="WP_305732214.1">
    <property type="nucleotide sequence ID" value="NZ_OW150024.1"/>
</dbReference>
<keyword evidence="2" id="KW-0328">Glycosyltransferase</keyword>
<dbReference type="CDD" id="cd06439">
    <property type="entry name" value="CESA_like_1"/>
    <property type="match status" value="2"/>
</dbReference>
<gene>
    <name evidence="6" type="ORF">GEAMG1_1557</name>
</gene>
<dbReference type="Proteomes" id="UP001295463">
    <property type="component" value="Chromosome"/>
</dbReference>
<keyword evidence="7" id="KW-1185">Reference proteome</keyword>
<dbReference type="GO" id="GO:0016740">
    <property type="term" value="F:transferase activity"/>
    <property type="evidence" value="ECO:0007669"/>
    <property type="project" value="UniProtKB-KW"/>
</dbReference>
<feature type="transmembrane region" description="Helical" evidence="4">
    <location>
        <begin position="350"/>
        <end position="371"/>
    </location>
</feature>
<evidence type="ECO:0000313" key="7">
    <source>
        <dbReference type="Proteomes" id="UP001295463"/>
    </source>
</evidence>
<keyword evidence="4" id="KW-0472">Membrane</keyword>
<evidence type="ECO:0000256" key="1">
    <source>
        <dbReference type="ARBA" id="ARBA00006739"/>
    </source>
</evidence>
<sequence length="807" mass="89645">MAYAIMLLTAALLFYLFIGYPLLLWLVARLFPLRHRCDHGVTPSVTLVISAYNEEKVIGRKLENALQLDYPPEQLTIMVVSDCSTDRTDELVRGFTDRGVILVRPEERRGKTAGLNLALQRIDSELVVFSDANALYDRQALRHLVKHFSDPAIGYVVGDARYREEKRTAAGVSEGSYWNIERMMKEWESAFSSVVGGDGALYAIRRKLYEPLRESDINDFVNPLQIVAKGYRGIFEPAAWCTEKPAGQFGKEFSRKVRIVNRSFNGLLRVPAVCNPLRFPRFAWQVISHKLLRWFSPYLLGINFMAALAVAADRGPDSAAALLVALYGGTALLALAGWRQDRRGDSSPLYVLPYYVALMNVASAVGVLLRLRGTVISTWNTVRAGGGSREPLAALLPCLLLATIIASIACLFPSLPVPAVLLHAVAYGLLGVIAYMYVGYPLVLTLLAWLLPARIDRDEQYCPEVTLLIVACDEERDIAAKLENSLLLDYPPERLKIVVASDGSGDATAALVREYAPRGVRLLDFPVNRGKIAALNDAMEQIQSEIVVLSDANVMYECRALRTLVRNFNDPTVGAVSGRVTLLNSTLSYRHSENAYYGIEHFIQEMEGATGTLVGADGAMYAIRRSLFLPPPNDTILDDFVIAMNIARQGYRVLHEPDALGFERNLHELADEFRRKARIISGGFQWLLRGSGLPDLSRPLLLFNFVSHKVLRWFSGALFIPLILLLLHIHLSPDLTTPLLSTVLYLFCCAALLALLGQVVPTVRRIIPINLLHYFFMLALASLVGLFRELGGGQQVTWRRGVTPCAE</sequence>
<feature type="domain" description="Glycosyltransferase 2-like" evidence="5">
    <location>
        <begin position="47"/>
        <end position="210"/>
    </location>
</feature>
<dbReference type="Gene3D" id="3.90.550.10">
    <property type="entry name" value="Spore Coat Polysaccharide Biosynthesis Protein SpsA, Chain A"/>
    <property type="match status" value="2"/>
</dbReference>
<dbReference type="EMBL" id="OW150024">
    <property type="protein sequence ID" value="CAH2031387.1"/>
    <property type="molecule type" value="Genomic_DNA"/>
</dbReference>
<dbReference type="PANTHER" id="PTHR43630">
    <property type="entry name" value="POLY-BETA-1,6-N-ACETYL-D-GLUCOSAMINE SYNTHASE"/>
    <property type="match status" value="1"/>
</dbReference>
<dbReference type="Pfam" id="PF00535">
    <property type="entry name" value="Glycos_transf_2"/>
    <property type="match status" value="1"/>
</dbReference>
<reference evidence="6 7" key="1">
    <citation type="submission" date="2022-03" db="EMBL/GenBank/DDBJ databases">
        <authorList>
            <person name="Koch H."/>
        </authorList>
    </citation>
    <scope>NUCLEOTIDE SEQUENCE [LARGE SCALE GENOMIC DNA]</scope>
    <source>
        <strain evidence="6 7">G1</strain>
    </source>
</reference>
<feature type="transmembrane region" description="Helical" evidence="4">
    <location>
        <begin position="771"/>
        <end position="790"/>
    </location>
</feature>
<protein>
    <submittedName>
        <fullName evidence="6">Glycosyl transferase family 2</fullName>
    </submittedName>
</protein>
<evidence type="ECO:0000256" key="4">
    <source>
        <dbReference type="SAM" id="Phobius"/>
    </source>
</evidence>
<dbReference type="Pfam" id="PF13641">
    <property type="entry name" value="Glyco_tranf_2_3"/>
    <property type="match status" value="1"/>
</dbReference>
<keyword evidence="4" id="KW-0812">Transmembrane</keyword>
<evidence type="ECO:0000256" key="3">
    <source>
        <dbReference type="ARBA" id="ARBA00022679"/>
    </source>
</evidence>
<feature type="transmembrane region" description="Helical" evidence="4">
    <location>
        <begin position="710"/>
        <end position="727"/>
    </location>
</feature>
<feature type="transmembrane region" description="Helical" evidence="4">
    <location>
        <begin position="291"/>
        <end position="312"/>
    </location>
</feature>
<keyword evidence="3 6" id="KW-0808">Transferase</keyword>
<comment type="similarity">
    <text evidence="1">Belongs to the glycosyltransferase 2 family.</text>
</comment>
<keyword evidence="4" id="KW-1133">Transmembrane helix</keyword>
<evidence type="ECO:0000256" key="2">
    <source>
        <dbReference type="ARBA" id="ARBA00022676"/>
    </source>
</evidence>